<protein>
    <submittedName>
        <fullName evidence="6">ABC transporter ATP-binding protein</fullName>
    </submittedName>
</protein>
<dbReference type="SUPFAM" id="SSF52540">
    <property type="entry name" value="P-loop containing nucleoside triphosphate hydrolases"/>
    <property type="match status" value="1"/>
</dbReference>
<dbReference type="GO" id="GO:0016887">
    <property type="term" value="F:ATP hydrolysis activity"/>
    <property type="evidence" value="ECO:0007669"/>
    <property type="project" value="InterPro"/>
</dbReference>
<evidence type="ECO:0000256" key="4">
    <source>
        <dbReference type="ARBA" id="ARBA00022840"/>
    </source>
</evidence>
<dbReference type="PANTHER" id="PTHR42734:SF17">
    <property type="entry name" value="METAL TRANSPORT SYSTEM ATP-BINDING PROTEIN TM_0124-RELATED"/>
    <property type="match status" value="1"/>
</dbReference>
<dbReference type="SMART" id="SM00382">
    <property type="entry name" value="AAA"/>
    <property type="match status" value="1"/>
</dbReference>
<comment type="similarity">
    <text evidence="1">Belongs to the ABC transporter superfamily.</text>
</comment>
<keyword evidence="3" id="KW-0547">Nucleotide-binding</keyword>
<dbReference type="Proteomes" id="UP000231157">
    <property type="component" value="Unassembled WGS sequence"/>
</dbReference>
<keyword evidence="4 6" id="KW-0067">ATP-binding</keyword>
<dbReference type="AlphaFoldDB" id="A0A2H0URJ7"/>
<accession>A0A2H0URJ7</accession>
<dbReference type="Pfam" id="PF00005">
    <property type="entry name" value="ABC_tran"/>
    <property type="match status" value="1"/>
</dbReference>
<evidence type="ECO:0000256" key="3">
    <source>
        <dbReference type="ARBA" id="ARBA00022741"/>
    </source>
</evidence>
<dbReference type="PANTHER" id="PTHR42734">
    <property type="entry name" value="METAL TRANSPORT SYSTEM ATP-BINDING PROTEIN TM_0124-RELATED"/>
    <property type="match status" value="1"/>
</dbReference>
<dbReference type="InterPro" id="IPR003439">
    <property type="entry name" value="ABC_transporter-like_ATP-bd"/>
</dbReference>
<name>A0A2H0URJ7_9BACT</name>
<dbReference type="PROSITE" id="PS50893">
    <property type="entry name" value="ABC_TRANSPORTER_2"/>
    <property type="match status" value="1"/>
</dbReference>
<evidence type="ECO:0000313" key="6">
    <source>
        <dbReference type="EMBL" id="PIR89024.1"/>
    </source>
</evidence>
<dbReference type="InterPro" id="IPR050153">
    <property type="entry name" value="Metal_Ion_Import_ABC"/>
</dbReference>
<organism evidence="6 7">
    <name type="scientific">Candidatus Harrisonbacteria bacterium CG10_big_fil_rev_8_21_14_0_10_40_38</name>
    <dbReference type="NCBI Taxonomy" id="1974583"/>
    <lineage>
        <taxon>Bacteria</taxon>
        <taxon>Candidatus Harrisoniibacteriota</taxon>
    </lineage>
</organism>
<feature type="domain" description="ABC transporter" evidence="5">
    <location>
        <begin position="7"/>
        <end position="226"/>
    </location>
</feature>
<keyword evidence="2" id="KW-0813">Transport</keyword>
<dbReference type="PROSITE" id="PS00211">
    <property type="entry name" value="ABC_TRANSPORTER_1"/>
    <property type="match status" value="1"/>
</dbReference>
<proteinExistence type="inferred from homology"/>
<evidence type="ECO:0000259" key="5">
    <source>
        <dbReference type="PROSITE" id="PS50893"/>
    </source>
</evidence>
<evidence type="ECO:0000256" key="1">
    <source>
        <dbReference type="ARBA" id="ARBA00005417"/>
    </source>
</evidence>
<dbReference type="InterPro" id="IPR017871">
    <property type="entry name" value="ABC_transporter-like_CS"/>
</dbReference>
<dbReference type="InterPro" id="IPR003593">
    <property type="entry name" value="AAA+_ATPase"/>
</dbReference>
<comment type="caution">
    <text evidence="6">The sequence shown here is derived from an EMBL/GenBank/DDBJ whole genome shotgun (WGS) entry which is preliminary data.</text>
</comment>
<gene>
    <name evidence="6" type="ORF">COU07_04000</name>
</gene>
<dbReference type="InterPro" id="IPR027417">
    <property type="entry name" value="P-loop_NTPase"/>
</dbReference>
<dbReference type="EMBL" id="PFAZ01000009">
    <property type="protein sequence ID" value="PIR89024.1"/>
    <property type="molecule type" value="Genomic_DNA"/>
</dbReference>
<evidence type="ECO:0000313" key="7">
    <source>
        <dbReference type="Proteomes" id="UP000231157"/>
    </source>
</evidence>
<evidence type="ECO:0000256" key="2">
    <source>
        <dbReference type="ARBA" id="ARBA00022448"/>
    </source>
</evidence>
<dbReference type="GO" id="GO:0005524">
    <property type="term" value="F:ATP binding"/>
    <property type="evidence" value="ECO:0007669"/>
    <property type="project" value="UniProtKB-KW"/>
</dbReference>
<sequence length="234" mass="25865">MDKPAILTVEKLRVSFDHNVILSDLSFTVSRGGTVAIIGPNGAGKTALFRSLIGSIPHKGSVTWAPGVRIGYVPQKLGIDRNLSVTLRDFLSFKRSILHLPELVIPEVLRYVHLGEDKLNVPLGGLSGGDLQRALVALALIGNPDVLLFDEPTAGVDLPGEERIYHTLHELQDRYGITLIFISHDLNLVYRYADTVICLNRSLVCFGSPEETLNEDVLDKLYGSKIHHHLHQHE</sequence>
<reference evidence="7" key="1">
    <citation type="submission" date="2017-09" db="EMBL/GenBank/DDBJ databases">
        <title>Depth-based differentiation of microbial function through sediment-hosted aquifers and enrichment of novel symbionts in the deep terrestrial subsurface.</title>
        <authorList>
            <person name="Probst A.J."/>
            <person name="Ladd B."/>
            <person name="Jarett J.K."/>
            <person name="Geller-Mcgrath D.E."/>
            <person name="Sieber C.M.K."/>
            <person name="Emerson J.B."/>
            <person name="Anantharaman K."/>
            <person name="Thomas B.C."/>
            <person name="Malmstrom R."/>
            <person name="Stieglmeier M."/>
            <person name="Klingl A."/>
            <person name="Woyke T."/>
            <person name="Ryan C.M."/>
            <person name="Banfield J.F."/>
        </authorList>
    </citation>
    <scope>NUCLEOTIDE SEQUENCE [LARGE SCALE GENOMIC DNA]</scope>
</reference>
<dbReference type="Gene3D" id="3.40.50.300">
    <property type="entry name" value="P-loop containing nucleotide triphosphate hydrolases"/>
    <property type="match status" value="1"/>
</dbReference>